<keyword evidence="2" id="KW-1185">Reference proteome</keyword>
<evidence type="ECO:0008006" key="3">
    <source>
        <dbReference type="Google" id="ProtNLM"/>
    </source>
</evidence>
<organism evidence="1 2">
    <name type="scientific">Emticicia soli</name>
    <dbReference type="NCBI Taxonomy" id="2027878"/>
    <lineage>
        <taxon>Bacteria</taxon>
        <taxon>Pseudomonadati</taxon>
        <taxon>Bacteroidota</taxon>
        <taxon>Cytophagia</taxon>
        <taxon>Cytophagales</taxon>
        <taxon>Leadbetterellaceae</taxon>
        <taxon>Emticicia</taxon>
    </lineage>
</organism>
<protein>
    <recommendedName>
        <fullName evidence="3">General stress protein CsbD</fullName>
    </recommendedName>
</protein>
<name>A0ABW5JG81_9BACT</name>
<reference evidence="2" key="1">
    <citation type="journal article" date="2019" name="Int. J. Syst. Evol. Microbiol.">
        <title>The Global Catalogue of Microorganisms (GCM) 10K type strain sequencing project: providing services to taxonomists for standard genome sequencing and annotation.</title>
        <authorList>
            <consortium name="The Broad Institute Genomics Platform"/>
            <consortium name="The Broad Institute Genome Sequencing Center for Infectious Disease"/>
            <person name="Wu L."/>
            <person name="Ma J."/>
        </authorList>
    </citation>
    <scope>NUCLEOTIDE SEQUENCE [LARGE SCALE GENOMIC DNA]</scope>
    <source>
        <strain evidence="2">KCTC 52344</strain>
    </source>
</reference>
<dbReference type="Proteomes" id="UP001597510">
    <property type="component" value="Unassembled WGS sequence"/>
</dbReference>
<evidence type="ECO:0000313" key="2">
    <source>
        <dbReference type="Proteomes" id="UP001597510"/>
    </source>
</evidence>
<sequence>MNREKLKEEWNKQKTKLLKKFSVLTEEDLSFREGRKEEMLERLQLILGKNKEELIMVFDEIKQKT</sequence>
<gene>
    <name evidence="1" type="ORF">ACFSR2_23580</name>
</gene>
<comment type="caution">
    <text evidence="1">The sequence shown here is derived from an EMBL/GenBank/DDBJ whole genome shotgun (WGS) entry which is preliminary data.</text>
</comment>
<dbReference type="RefSeq" id="WP_340238859.1">
    <property type="nucleotide sequence ID" value="NZ_JBBEWC010000010.1"/>
</dbReference>
<evidence type="ECO:0000313" key="1">
    <source>
        <dbReference type="EMBL" id="MFD2523902.1"/>
    </source>
</evidence>
<proteinExistence type="predicted"/>
<accession>A0ABW5JG81</accession>
<dbReference type="EMBL" id="JBHULC010000039">
    <property type="protein sequence ID" value="MFD2523902.1"/>
    <property type="molecule type" value="Genomic_DNA"/>
</dbReference>
<dbReference type="SUPFAM" id="SSF69047">
    <property type="entry name" value="Hypothetical protein YjbJ"/>
    <property type="match status" value="1"/>
</dbReference>
<dbReference type="Gene3D" id="1.10.1470.10">
    <property type="entry name" value="YjbJ"/>
    <property type="match status" value="1"/>
</dbReference>
<dbReference type="InterPro" id="IPR036629">
    <property type="entry name" value="YjbJ_sf"/>
</dbReference>